<dbReference type="Pfam" id="PF04474">
    <property type="entry name" value="DUF554"/>
    <property type="match status" value="1"/>
</dbReference>
<dbReference type="PANTHER" id="PTHR36111">
    <property type="entry name" value="INNER MEMBRANE PROTEIN-RELATED"/>
    <property type="match status" value="1"/>
</dbReference>
<sequence>MLGTIVNASAIIIGSLIGTIFKKGIKEKKKVILLQAIGLVAISLGITWIVKNLSNSSEPLLFIASMVIGGLIGESIDIEEKVNRLEKKFTGNKVNDNNDKKLIEGLTTAVLLFCVGTLSILGPIESALKGDNTLLFTNAMLDGITSMILATTFGIGIMISGIILFIWQGSIFLLAQFIGAYATPEILGQISIIGGILIFSTGINILEIKKIKTINLIPALFIPIIYNIPFVNNFFKSIVGLFTQ</sequence>
<feature type="transmembrane region" description="Helical" evidence="1">
    <location>
        <begin position="213"/>
        <end position="235"/>
    </location>
</feature>
<name>A0A9W5Y9P9_9FIRM</name>
<dbReference type="RefSeq" id="WP_281812810.1">
    <property type="nucleotide sequence ID" value="NZ_BRLB01000001.1"/>
</dbReference>
<evidence type="ECO:0000256" key="1">
    <source>
        <dbReference type="SAM" id="Phobius"/>
    </source>
</evidence>
<protein>
    <submittedName>
        <fullName evidence="2">Membrane protein YdfK</fullName>
    </submittedName>
</protein>
<dbReference type="AlphaFoldDB" id="A0A9W5Y9P9"/>
<evidence type="ECO:0000313" key="3">
    <source>
        <dbReference type="Proteomes" id="UP001144256"/>
    </source>
</evidence>
<comment type="caution">
    <text evidence="2">The sequence shown here is derived from an EMBL/GenBank/DDBJ whole genome shotgun (WGS) entry which is preliminary data.</text>
</comment>
<feature type="transmembrane region" description="Helical" evidence="1">
    <location>
        <begin position="134"/>
        <end position="155"/>
    </location>
</feature>
<evidence type="ECO:0000313" key="2">
    <source>
        <dbReference type="EMBL" id="GKX28496.1"/>
    </source>
</evidence>
<feature type="transmembrane region" description="Helical" evidence="1">
    <location>
        <begin position="32"/>
        <end position="49"/>
    </location>
</feature>
<dbReference type="PANTHER" id="PTHR36111:SF2">
    <property type="entry name" value="INNER MEMBRANE PROTEIN"/>
    <property type="match status" value="1"/>
</dbReference>
<reference evidence="2" key="1">
    <citation type="submission" date="2022-06" db="EMBL/GenBank/DDBJ databases">
        <title>Vallitalea longa sp. nov., an anaerobic bacterium isolated from marine sediment.</title>
        <authorList>
            <person name="Hirano S."/>
            <person name="Terahara T."/>
            <person name="Mori K."/>
            <person name="Hamada M."/>
            <person name="Matsumoto R."/>
            <person name="Kobayashi T."/>
        </authorList>
    </citation>
    <scope>NUCLEOTIDE SEQUENCE</scope>
    <source>
        <strain evidence="2">SH18-1</strain>
    </source>
</reference>
<keyword evidence="3" id="KW-1185">Reference proteome</keyword>
<feature type="transmembrane region" description="Helical" evidence="1">
    <location>
        <begin position="6"/>
        <end position="25"/>
    </location>
</feature>
<proteinExistence type="predicted"/>
<dbReference type="EMBL" id="BRLB01000001">
    <property type="protein sequence ID" value="GKX28496.1"/>
    <property type="molecule type" value="Genomic_DNA"/>
</dbReference>
<organism evidence="2 3">
    <name type="scientific">Vallitalea longa</name>
    <dbReference type="NCBI Taxonomy" id="2936439"/>
    <lineage>
        <taxon>Bacteria</taxon>
        <taxon>Bacillati</taxon>
        <taxon>Bacillota</taxon>
        <taxon>Clostridia</taxon>
        <taxon>Lachnospirales</taxon>
        <taxon>Vallitaleaceae</taxon>
        <taxon>Vallitalea</taxon>
    </lineage>
</organism>
<accession>A0A9W5Y9P9</accession>
<feature type="transmembrane region" description="Helical" evidence="1">
    <location>
        <begin position="186"/>
        <end position="206"/>
    </location>
</feature>
<dbReference type="InterPro" id="IPR007563">
    <property type="entry name" value="DUF554"/>
</dbReference>
<dbReference type="Proteomes" id="UP001144256">
    <property type="component" value="Unassembled WGS sequence"/>
</dbReference>
<feature type="transmembrane region" description="Helical" evidence="1">
    <location>
        <begin position="102"/>
        <end position="122"/>
    </location>
</feature>
<feature type="transmembrane region" description="Helical" evidence="1">
    <location>
        <begin position="61"/>
        <end position="78"/>
    </location>
</feature>
<gene>
    <name evidence="2" type="primary">ydfK</name>
    <name evidence="2" type="ORF">SH1V18_09760</name>
</gene>
<keyword evidence="1" id="KW-0812">Transmembrane</keyword>
<keyword evidence="1" id="KW-0472">Membrane</keyword>
<keyword evidence="1" id="KW-1133">Transmembrane helix</keyword>